<reference evidence="1" key="1">
    <citation type="submission" date="2019-12" db="EMBL/GenBank/DDBJ databases">
        <title>Genome sequencing and annotation of Brassica cretica.</title>
        <authorList>
            <person name="Studholme D.J."/>
            <person name="Sarris P.F."/>
        </authorList>
    </citation>
    <scope>NUCLEOTIDE SEQUENCE</scope>
    <source>
        <strain evidence="1">PFS-001/15</strain>
        <tissue evidence="1">Leaf</tissue>
    </source>
</reference>
<dbReference type="Proteomes" id="UP000712281">
    <property type="component" value="Unassembled WGS sequence"/>
</dbReference>
<dbReference type="AlphaFoldDB" id="A0A8S9FZI3"/>
<evidence type="ECO:0000313" key="1">
    <source>
        <dbReference type="EMBL" id="KAF2537867.1"/>
    </source>
</evidence>
<accession>A0A8S9FZI3</accession>
<comment type="caution">
    <text evidence="1">The sequence shown here is derived from an EMBL/GenBank/DDBJ whole genome shotgun (WGS) entry which is preliminary data.</text>
</comment>
<dbReference type="EMBL" id="QGKW02002228">
    <property type="protein sequence ID" value="KAF2537867.1"/>
    <property type="molecule type" value="Genomic_DNA"/>
</dbReference>
<organism evidence="1 2">
    <name type="scientific">Brassica cretica</name>
    <name type="common">Mustard</name>
    <dbReference type="NCBI Taxonomy" id="69181"/>
    <lineage>
        <taxon>Eukaryota</taxon>
        <taxon>Viridiplantae</taxon>
        <taxon>Streptophyta</taxon>
        <taxon>Embryophyta</taxon>
        <taxon>Tracheophyta</taxon>
        <taxon>Spermatophyta</taxon>
        <taxon>Magnoliopsida</taxon>
        <taxon>eudicotyledons</taxon>
        <taxon>Gunneridae</taxon>
        <taxon>Pentapetalae</taxon>
        <taxon>rosids</taxon>
        <taxon>malvids</taxon>
        <taxon>Brassicales</taxon>
        <taxon>Brassicaceae</taxon>
        <taxon>Brassiceae</taxon>
        <taxon>Brassica</taxon>
    </lineage>
</organism>
<sequence length="171" mass="19350">MRILVPTTSGPKLVTKQAWPVFWNNCRPIPMMFHRSTVLHLLDSFFSQGRLTTIQYNENNFCYMMLIDLKPEFLIDYPIAIVGVIDRVCSADEMRQLGNVRNGLLLKKLSRMIDHEETNGLHLPRCQVDASWKTNQSTFGGCFVLERGDGDVISSFLSLPCGVQQTALGNV</sequence>
<gene>
    <name evidence="1" type="ORF">F2Q68_00021569</name>
</gene>
<name>A0A8S9FZI3_BRACR</name>
<proteinExistence type="predicted"/>
<evidence type="ECO:0000313" key="2">
    <source>
        <dbReference type="Proteomes" id="UP000712281"/>
    </source>
</evidence>
<protein>
    <submittedName>
        <fullName evidence="1">Uncharacterized protein</fullName>
    </submittedName>
</protein>